<dbReference type="HOGENOM" id="CLU_2244284_0_0_11"/>
<evidence type="ECO:0008006" key="3">
    <source>
        <dbReference type="Google" id="ProtNLM"/>
    </source>
</evidence>
<protein>
    <recommendedName>
        <fullName evidence="3">ESX-1 secretion-associated protein</fullName>
    </recommendedName>
</protein>
<dbReference type="AlphaFoldDB" id="A0A075V3Q3"/>
<gene>
    <name evidence="1" type="ORF">AJAP_31835</name>
</gene>
<sequence length="104" mass="10940">MGYEVDPAKLLDVSDELGTIGTGLRSVSGQVAHTVVVQPDFGGDRYREHGAAYVAANGELASAAVRLVGDIDEIASLLRESAGVYGDTESDFASRLDALRDRGE</sequence>
<keyword evidence="2" id="KW-1185">Reference proteome</keyword>
<evidence type="ECO:0000313" key="2">
    <source>
        <dbReference type="Proteomes" id="UP000028492"/>
    </source>
</evidence>
<dbReference type="EMBL" id="CP008953">
    <property type="protein sequence ID" value="AIG79181.1"/>
    <property type="molecule type" value="Genomic_DNA"/>
</dbReference>
<dbReference type="SUPFAM" id="SSF140453">
    <property type="entry name" value="EsxAB dimer-like"/>
    <property type="match status" value="1"/>
</dbReference>
<accession>A0A075V3Q3</accession>
<dbReference type="RefSeq" id="WP_038518142.1">
    <property type="nucleotide sequence ID" value="NZ_CP008953.1"/>
</dbReference>
<dbReference type="InterPro" id="IPR036689">
    <property type="entry name" value="ESAT-6-like_sf"/>
</dbReference>
<dbReference type="Proteomes" id="UP000028492">
    <property type="component" value="Chromosome"/>
</dbReference>
<name>A0A075V3Q3_9PSEU</name>
<dbReference type="InterPro" id="IPR022536">
    <property type="entry name" value="EspC"/>
</dbReference>
<proteinExistence type="predicted"/>
<organism evidence="1 2">
    <name type="scientific">Amycolatopsis japonica</name>
    <dbReference type="NCBI Taxonomy" id="208439"/>
    <lineage>
        <taxon>Bacteria</taxon>
        <taxon>Bacillati</taxon>
        <taxon>Actinomycetota</taxon>
        <taxon>Actinomycetes</taxon>
        <taxon>Pseudonocardiales</taxon>
        <taxon>Pseudonocardiaceae</taxon>
        <taxon>Amycolatopsis</taxon>
        <taxon>Amycolatopsis japonica group</taxon>
    </lineage>
</organism>
<dbReference type="KEGG" id="aja:AJAP_31835"/>
<dbReference type="STRING" id="208439.AJAP_31835"/>
<evidence type="ECO:0000313" key="1">
    <source>
        <dbReference type="EMBL" id="AIG79181.1"/>
    </source>
</evidence>
<reference evidence="1 2" key="1">
    <citation type="journal article" date="2014" name="J. Biotechnol.">
        <title>Complete genome sequence of the actinobacterium Amycolatopsis japonica MG417-CF17(T) (=DSM 44213T) producing (S,S)-N,N'-ethylenediaminedisuccinic acid.</title>
        <authorList>
            <person name="Stegmann E."/>
            <person name="Albersmeier A."/>
            <person name="Spohn M."/>
            <person name="Gert H."/>
            <person name="Weber T."/>
            <person name="Wohlleben W."/>
            <person name="Kalinowski J."/>
            <person name="Ruckert C."/>
        </authorList>
    </citation>
    <scope>NUCLEOTIDE SEQUENCE [LARGE SCALE GENOMIC DNA]</scope>
    <source>
        <strain evidence="2">MG417-CF17 (DSM 44213)</strain>
    </source>
</reference>
<dbReference type="GO" id="GO:0009306">
    <property type="term" value="P:protein secretion"/>
    <property type="evidence" value="ECO:0007669"/>
    <property type="project" value="InterPro"/>
</dbReference>
<dbReference type="Pfam" id="PF10824">
    <property type="entry name" value="T7SS_ESX_EspC"/>
    <property type="match status" value="1"/>
</dbReference>